<dbReference type="EMBL" id="JAJSOW010000003">
    <property type="protein sequence ID" value="KAI9196226.1"/>
    <property type="molecule type" value="Genomic_DNA"/>
</dbReference>
<reference evidence="2" key="1">
    <citation type="journal article" date="2022" name="Plant J.">
        <title>Strategies of tolerance reflected in two North American maple genomes.</title>
        <authorList>
            <person name="McEvoy S.L."/>
            <person name="Sezen U.U."/>
            <person name="Trouern-Trend A."/>
            <person name="McMahon S.M."/>
            <person name="Schaberg P.G."/>
            <person name="Yang J."/>
            <person name="Wegrzyn J.L."/>
            <person name="Swenson N.G."/>
        </authorList>
    </citation>
    <scope>NUCLEOTIDE SEQUENCE</scope>
    <source>
        <strain evidence="2">91603</strain>
    </source>
</reference>
<evidence type="ECO:0000313" key="2">
    <source>
        <dbReference type="EMBL" id="KAI9196226.1"/>
    </source>
</evidence>
<feature type="region of interest" description="Disordered" evidence="1">
    <location>
        <begin position="52"/>
        <end position="73"/>
    </location>
</feature>
<organism evidence="2 3">
    <name type="scientific">Acer negundo</name>
    <name type="common">Box elder</name>
    <dbReference type="NCBI Taxonomy" id="4023"/>
    <lineage>
        <taxon>Eukaryota</taxon>
        <taxon>Viridiplantae</taxon>
        <taxon>Streptophyta</taxon>
        <taxon>Embryophyta</taxon>
        <taxon>Tracheophyta</taxon>
        <taxon>Spermatophyta</taxon>
        <taxon>Magnoliopsida</taxon>
        <taxon>eudicotyledons</taxon>
        <taxon>Gunneridae</taxon>
        <taxon>Pentapetalae</taxon>
        <taxon>rosids</taxon>
        <taxon>malvids</taxon>
        <taxon>Sapindales</taxon>
        <taxon>Sapindaceae</taxon>
        <taxon>Hippocastanoideae</taxon>
        <taxon>Acereae</taxon>
        <taxon>Acer</taxon>
    </lineage>
</organism>
<dbReference type="Proteomes" id="UP001064489">
    <property type="component" value="Chromosome 1"/>
</dbReference>
<evidence type="ECO:0000313" key="3">
    <source>
        <dbReference type="Proteomes" id="UP001064489"/>
    </source>
</evidence>
<comment type="caution">
    <text evidence="2">The sequence shown here is derived from an EMBL/GenBank/DDBJ whole genome shotgun (WGS) entry which is preliminary data.</text>
</comment>
<accession>A0AAD5P3V7</accession>
<proteinExistence type="predicted"/>
<name>A0AAD5P3V7_ACENE</name>
<evidence type="ECO:0008006" key="4">
    <source>
        <dbReference type="Google" id="ProtNLM"/>
    </source>
</evidence>
<keyword evidence="3" id="KW-1185">Reference proteome</keyword>
<sequence>MSSKQKNKKEEEEAEDMEINNLLLSLMESYSDYVILPFPDLSLPLHQEAAAGRPAIENKSSSSSRKRCSRDHGDYKEEMVQINVIKSQKEKRDQMKDNFMILQTMLPNLMPENVIDV</sequence>
<reference evidence="2" key="2">
    <citation type="submission" date="2023-02" db="EMBL/GenBank/DDBJ databases">
        <authorList>
            <person name="Swenson N.G."/>
            <person name="Wegrzyn J.L."/>
            <person name="Mcevoy S.L."/>
        </authorList>
    </citation>
    <scope>NUCLEOTIDE SEQUENCE</scope>
    <source>
        <strain evidence="2">91603</strain>
        <tissue evidence="2">Leaf</tissue>
    </source>
</reference>
<protein>
    <recommendedName>
        <fullName evidence="4">BHLH domain-containing protein</fullName>
    </recommendedName>
</protein>
<gene>
    <name evidence="2" type="ORF">LWI28_022085</name>
</gene>
<dbReference type="AlphaFoldDB" id="A0AAD5P3V7"/>
<evidence type="ECO:0000256" key="1">
    <source>
        <dbReference type="SAM" id="MobiDB-lite"/>
    </source>
</evidence>